<accession>A0A9N9N8K6</accession>
<comment type="caution">
    <text evidence="1">The sequence shown here is derived from an EMBL/GenBank/DDBJ whole genome shotgun (WGS) entry which is preliminary data.</text>
</comment>
<proteinExistence type="predicted"/>
<name>A0A9N9N8K6_9GLOM</name>
<feature type="non-terminal residue" evidence="1">
    <location>
        <position position="1"/>
    </location>
</feature>
<keyword evidence="2" id="KW-1185">Reference proteome</keyword>
<organism evidence="1 2">
    <name type="scientific">Ambispora leptoticha</name>
    <dbReference type="NCBI Taxonomy" id="144679"/>
    <lineage>
        <taxon>Eukaryota</taxon>
        <taxon>Fungi</taxon>
        <taxon>Fungi incertae sedis</taxon>
        <taxon>Mucoromycota</taxon>
        <taxon>Glomeromycotina</taxon>
        <taxon>Glomeromycetes</taxon>
        <taxon>Archaeosporales</taxon>
        <taxon>Ambisporaceae</taxon>
        <taxon>Ambispora</taxon>
    </lineage>
</organism>
<dbReference type="EMBL" id="CAJVPS010023518">
    <property type="protein sequence ID" value="CAG8713819.1"/>
    <property type="molecule type" value="Genomic_DNA"/>
</dbReference>
<dbReference type="Proteomes" id="UP000789508">
    <property type="component" value="Unassembled WGS sequence"/>
</dbReference>
<sequence>IPELWDISERISITKVTENYLPFILSITDIFGSNNHNHREPLTNAQVQAQVQITTDRLTNIDLVQHKSVFSNM</sequence>
<feature type="non-terminal residue" evidence="1">
    <location>
        <position position="73"/>
    </location>
</feature>
<reference evidence="1" key="1">
    <citation type="submission" date="2021-06" db="EMBL/GenBank/DDBJ databases">
        <authorList>
            <person name="Kallberg Y."/>
            <person name="Tangrot J."/>
            <person name="Rosling A."/>
        </authorList>
    </citation>
    <scope>NUCLEOTIDE SEQUENCE</scope>
    <source>
        <strain evidence="1">FL130A</strain>
    </source>
</reference>
<gene>
    <name evidence="1" type="ORF">ALEPTO_LOCUS11994</name>
</gene>
<evidence type="ECO:0000313" key="1">
    <source>
        <dbReference type="EMBL" id="CAG8713819.1"/>
    </source>
</evidence>
<protein>
    <submittedName>
        <fullName evidence="1">11901_t:CDS:1</fullName>
    </submittedName>
</protein>
<evidence type="ECO:0000313" key="2">
    <source>
        <dbReference type="Proteomes" id="UP000789508"/>
    </source>
</evidence>
<dbReference type="AlphaFoldDB" id="A0A9N9N8K6"/>